<dbReference type="InterPro" id="IPR010982">
    <property type="entry name" value="Lambda_DNA-bd_dom_sf"/>
</dbReference>
<comment type="caution">
    <text evidence="5">The sequence shown here is derived from an EMBL/GenBank/DDBJ whole genome shotgun (WGS) entry which is preliminary data.</text>
</comment>
<evidence type="ECO:0000256" key="3">
    <source>
        <dbReference type="ARBA" id="ARBA00023163"/>
    </source>
</evidence>
<dbReference type="Pfam" id="PF00356">
    <property type="entry name" value="LacI"/>
    <property type="match status" value="1"/>
</dbReference>
<keyword evidence="1" id="KW-0805">Transcription regulation</keyword>
<dbReference type="PROSITE" id="PS00356">
    <property type="entry name" value="HTH_LACI_1"/>
    <property type="match status" value="1"/>
</dbReference>
<evidence type="ECO:0000313" key="6">
    <source>
        <dbReference type="Proteomes" id="UP000578112"/>
    </source>
</evidence>
<dbReference type="GO" id="GO:0000976">
    <property type="term" value="F:transcription cis-regulatory region binding"/>
    <property type="evidence" value="ECO:0007669"/>
    <property type="project" value="TreeGrafter"/>
</dbReference>
<dbReference type="SMART" id="SM00354">
    <property type="entry name" value="HTH_LACI"/>
    <property type="match status" value="1"/>
</dbReference>
<dbReference type="Gene3D" id="3.40.50.2300">
    <property type="match status" value="2"/>
</dbReference>
<keyword evidence="3" id="KW-0804">Transcription</keyword>
<gene>
    <name evidence="5" type="ORF">BJ971_002297</name>
</gene>
<name>A0A7W7HW30_9ACTN</name>
<keyword evidence="6" id="KW-1185">Reference proteome</keyword>
<dbReference type="Proteomes" id="UP000578112">
    <property type="component" value="Unassembled WGS sequence"/>
</dbReference>
<protein>
    <submittedName>
        <fullName evidence="5">LacI family transcriptional regulator</fullName>
    </submittedName>
</protein>
<dbReference type="Pfam" id="PF00532">
    <property type="entry name" value="Peripla_BP_1"/>
    <property type="match status" value="1"/>
</dbReference>
<dbReference type="PANTHER" id="PTHR30146:SF109">
    <property type="entry name" value="HTH-TYPE TRANSCRIPTIONAL REGULATOR GALS"/>
    <property type="match status" value="1"/>
</dbReference>
<dbReference type="Gene3D" id="1.10.260.40">
    <property type="entry name" value="lambda repressor-like DNA-binding domains"/>
    <property type="match status" value="1"/>
</dbReference>
<dbReference type="SUPFAM" id="SSF47413">
    <property type="entry name" value="lambda repressor-like DNA-binding domains"/>
    <property type="match status" value="1"/>
</dbReference>
<feature type="domain" description="HTH lacI-type" evidence="4">
    <location>
        <begin position="1"/>
        <end position="53"/>
    </location>
</feature>
<dbReference type="CDD" id="cd01392">
    <property type="entry name" value="HTH_LacI"/>
    <property type="match status" value="1"/>
</dbReference>
<dbReference type="AlphaFoldDB" id="A0A7W7HW30"/>
<evidence type="ECO:0000256" key="1">
    <source>
        <dbReference type="ARBA" id="ARBA00023015"/>
    </source>
</evidence>
<keyword evidence="2" id="KW-0238">DNA-binding</keyword>
<evidence type="ECO:0000313" key="5">
    <source>
        <dbReference type="EMBL" id="MBB4761741.1"/>
    </source>
</evidence>
<accession>A0A7W7HW30</accession>
<sequence>MHDVAKAAGVSTSTVSRVINNGRYIRPETRLVVERAIAELGFHRNEVARTLRPGQTANTIALVIEDPGNPFWSAITRGAEETARRNQHMLVVGSTGQDFHRERDLLRDLVSRRVDGLLVVPTAHDHRDLHTELSRRAPMVFIDRVPAGVPADSVVLDNVGGARRAVEYLLTTGHRRIGYIGGDPAVSTGSARLAGYRSALADAGLSYDPGLVSLGHHTVEAATTVAMSLLNRADPADAIFADNNRICVGVLHGTDRHDRDIAVAGFDDVELVDLLPRSVALITYDAVEIGRRAAELLFARIDGGTDEYKQLVMPTELVLRGRFGLRRPL</sequence>
<evidence type="ECO:0000256" key="2">
    <source>
        <dbReference type="ARBA" id="ARBA00023125"/>
    </source>
</evidence>
<evidence type="ECO:0000259" key="4">
    <source>
        <dbReference type="PROSITE" id="PS50932"/>
    </source>
</evidence>
<dbReference type="InterPro" id="IPR000843">
    <property type="entry name" value="HTH_LacI"/>
</dbReference>
<dbReference type="EMBL" id="JACHNH010000001">
    <property type="protein sequence ID" value="MBB4761741.1"/>
    <property type="molecule type" value="Genomic_DNA"/>
</dbReference>
<reference evidence="5 6" key="1">
    <citation type="submission" date="2020-08" db="EMBL/GenBank/DDBJ databases">
        <title>Sequencing the genomes of 1000 actinobacteria strains.</title>
        <authorList>
            <person name="Klenk H.-P."/>
        </authorList>
    </citation>
    <scope>NUCLEOTIDE SEQUENCE [LARGE SCALE GENOMIC DNA]</scope>
    <source>
        <strain evidence="5 6">DSM 43149</strain>
    </source>
</reference>
<dbReference type="InterPro" id="IPR001761">
    <property type="entry name" value="Peripla_BP/Lac1_sug-bd_dom"/>
</dbReference>
<dbReference type="CDD" id="cd06267">
    <property type="entry name" value="PBP1_LacI_sugar_binding-like"/>
    <property type="match status" value="1"/>
</dbReference>
<dbReference type="PANTHER" id="PTHR30146">
    <property type="entry name" value="LACI-RELATED TRANSCRIPTIONAL REPRESSOR"/>
    <property type="match status" value="1"/>
</dbReference>
<dbReference type="SUPFAM" id="SSF53822">
    <property type="entry name" value="Periplasmic binding protein-like I"/>
    <property type="match status" value="1"/>
</dbReference>
<dbReference type="GO" id="GO:0003700">
    <property type="term" value="F:DNA-binding transcription factor activity"/>
    <property type="evidence" value="ECO:0007669"/>
    <property type="project" value="TreeGrafter"/>
</dbReference>
<dbReference type="InterPro" id="IPR028082">
    <property type="entry name" value="Peripla_BP_I"/>
</dbReference>
<dbReference type="RefSeq" id="WP_184992338.1">
    <property type="nucleotide sequence ID" value="NZ_BOMK01000001.1"/>
</dbReference>
<organism evidence="5 6">
    <name type="scientific">Actinoplanes digitatis</name>
    <dbReference type="NCBI Taxonomy" id="1868"/>
    <lineage>
        <taxon>Bacteria</taxon>
        <taxon>Bacillati</taxon>
        <taxon>Actinomycetota</taxon>
        <taxon>Actinomycetes</taxon>
        <taxon>Micromonosporales</taxon>
        <taxon>Micromonosporaceae</taxon>
        <taxon>Actinoplanes</taxon>
    </lineage>
</organism>
<proteinExistence type="predicted"/>
<dbReference type="PROSITE" id="PS50932">
    <property type="entry name" value="HTH_LACI_2"/>
    <property type="match status" value="1"/>
</dbReference>